<comment type="caution">
    <text evidence="1">The sequence shown here is derived from an EMBL/GenBank/DDBJ whole genome shotgun (WGS) entry which is preliminary data.</text>
</comment>
<accession>A0ABW4FZ88</accession>
<dbReference type="RefSeq" id="WP_219536808.1">
    <property type="nucleotide sequence ID" value="NZ_JAHKRM010000032.1"/>
</dbReference>
<organism evidence="1 2">
    <name type="scientific">Nonomuraea guangzhouensis</name>
    <dbReference type="NCBI Taxonomy" id="1291555"/>
    <lineage>
        <taxon>Bacteria</taxon>
        <taxon>Bacillati</taxon>
        <taxon>Actinomycetota</taxon>
        <taxon>Actinomycetes</taxon>
        <taxon>Streptosporangiales</taxon>
        <taxon>Streptosporangiaceae</taxon>
        <taxon>Nonomuraea</taxon>
    </lineage>
</organism>
<evidence type="ECO:0000313" key="1">
    <source>
        <dbReference type="EMBL" id="MFD1535453.1"/>
    </source>
</evidence>
<dbReference type="EMBL" id="JBHUCM010000001">
    <property type="protein sequence ID" value="MFD1535453.1"/>
    <property type="molecule type" value="Genomic_DNA"/>
</dbReference>
<reference evidence="2" key="1">
    <citation type="journal article" date="2019" name="Int. J. Syst. Evol. Microbiol.">
        <title>The Global Catalogue of Microorganisms (GCM) 10K type strain sequencing project: providing services to taxonomists for standard genome sequencing and annotation.</title>
        <authorList>
            <consortium name="The Broad Institute Genomics Platform"/>
            <consortium name="The Broad Institute Genome Sequencing Center for Infectious Disease"/>
            <person name="Wu L."/>
            <person name="Ma J."/>
        </authorList>
    </citation>
    <scope>NUCLEOTIDE SEQUENCE [LARGE SCALE GENOMIC DNA]</scope>
    <source>
        <strain evidence="2">CGMCC 1.15399</strain>
    </source>
</reference>
<protein>
    <submittedName>
        <fullName evidence="1">Uncharacterized protein</fullName>
    </submittedName>
</protein>
<name>A0ABW4FZ88_9ACTN</name>
<evidence type="ECO:0000313" key="2">
    <source>
        <dbReference type="Proteomes" id="UP001597097"/>
    </source>
</evidence>
<proteinExistence type="predicted"/>
<sequence length="66" mass="6833">MIALPGYGRHGSAPSSDRTYQPAFDYDGDSCGLALGGLKDASFNGELAKAKPAGIPFDSYAGYAIM</sequence>
<keyword evidence="2" id="KW-1185">Reference proteome</keyword>
<dbReference type="Proteomes" id="UP001597097">
    <property type="component" value="Unassembled WGS sequence"/>
</dbReference>
<gene>
    <name evidence="1" type="ORF">ACFSJ0_00325</name>
</gene>